<evidence type="ECO:0000313" key="1">
    <source>
        <dbReference type="EMBL" id="OAG75967.1"/>
    </source>
</evidence>
<dbReference type="EMBL" id="LVHD01000018">
    <property type="protein sequence ID" value="OAG75967.1"/>
    <property type="molecule type" value="Genomic_DNA"/>
</dbReference>
<dbReference type="AlphaFoldDB" id="A0A177G8I0"/>
<accession>A0A177G8I0</accession>
<dbReference type="PATRIC" id="fig|178901.16.peg.1852"/>
<name>A0A177G8I0_9PROT</name>
<evidence type="ECO:0000313" key="2">
    <source>
        <dbReference type="Proteomes" id="UP000077349"/>
    </source>
</evidence>
<gene>
    <name evidence="1" type="ORF">Amal_01737</name>
</gene>
<proteinExistence type="predicted"/>
<protein>
    <submittedName>
        <fullName evidence="1">Uncharacterized protein</fullName>
    </submittedName>
</protein>
<reference evidence="1 2" key="1">
    <citation type="submission" date="2016-03" db="EMBL/GenBank/DDBJ databases">
        <title>Draft genome sequence of Acetobacter malorum CECT 7742, a strain isolated from strawberry vinegar.</title>
        <authorList>
            <person name="Sainz F."/>
            <person name="Mas A."/>
            <person name="Torija M.J."/>
        </authorList>
    </citation>
    <scope>NUCLEOTIDE SEQUENCE [LARGE SCALE GENOMIC DNA]</scope>
    <source>
        <strain evidence="1 2">CECT 7742</strain>
    </source>
</reference>
<organism evidence="1 2">
    <name type="scientific">Acetobacter malorum</name>
    <dbReference type="NCBI Taxonomy" id="178901"/>
    <lineage>
        <taxon>Bacteria</taxon>
        <taxon>Pseudomonadati</taxon>
        <taxon>Pseudomonadota</taxon>
        <taxon>Alphaproteobacteria</taxon>
        <taxon>Acetobacterales</taxon>
        <taxon>Acetobacteraceae</taxon>
        <taxon>Acetobacter</taxon>
    </lineage>
</organism>
<sequence>MASEVLDTEFLCDILYTDRERLSSYLAQIDPNGVITGYKTSTTDSSSMASMVKGSAAVASASITGNFGNQDFAERTFDPAGALPIEVMNRLDEAKFIHRSAKDASIGSLVLVNGSISLRDFSQFIYFWPIIRKAVPWEELAAEIPIPGTGASVDGSDLETSAKALLDSMPHPAQMTIKGSQGGFWSTLSDSSFTVSAVDLFLKHKKSLSGEWFVLGILDGKPLDEEQEEVDSEDNMLDKMHDGIATFRSLFGRPKNCYGISPLVIFRKAQKVN</sequence>
<dbReference type="Proteomes" id="UP000077349">
    <property type="component" value="Unassembled WGS sequence"/>
</dbReference>
<comment type="caution">
    <text evidence="1">The sequence shown here is derived from an EMBL/GenBank/DDBJ whole genome shotgun (WGS) entry which is preliminary data.</text>
</comment>